<protein>
    <submittedName>
        <fullName evidence="1">Oleate hydratase</fullName>
        <ecNumber evidence="1">4.2.1.53</ecNumber>
    </submittedName>
</protein>
<comment type="caution">
    <text evidence="1">The sequence shown here is derived from an EMBL/GenBank/DDBJ whole genome shotgun (WGS) entry which is preliminary data.</text>
</comment>
<dbReference type="Gene3D" id="3.50.50.60">
    <property type="entry name" value="FAD/NAD(P)-binding domain"/>
    <property type="match status" value="3"/>
</dbReference>
<organism evidence="1 2">
    <name type="scientific">Desulfitobacterium dehalogenans</name>
    <dbReference type="NCBI Taxonomy" id="36854"/>
    <lineage>
        <taxon>Bacteria</taxon>
        <taxon>Bacillati</taxon>
        <taxon>Bacillota</taxon>
        <taxon>Clostridia</taxon>
        <taxon>Eubacteriales</taxon>
        <taxon>Desulfitobacteriaceae</taxon>
        <taxon>Desulfitobacterium</taxon>
    </lineage>
</organism>
<dbReference type="GO" id="GO:0050151">
    <property type="term" value="F:oleate hydratase activity"/>
    <property type="evidence" value="ECO:0007669"/>
    <property type="project" value="UniProtKB-EC"/>
</dbReference>
<dbReference type="InterPro" id="IPR036188">
    <property type="entry name" value="FAD/NAD-bd_sf"/>
</dbReference>
<evidence type="ECO:0000313" key="1">
    <source>
        <dbReference type="EMBL" id="HHY28268.1"/>
    </source>
</evidence>
<dbReference type="GO" id="GO:0071949">
    <property type="term" value="F:FAD binding"/>
    <property type="evidence" value="ECO:0007669"/>
    <property type="project" value="InterPro"/>
</dbReference>
<dbReference type="Proteomes" id="UP000553059">
    <property type="component" value="Unassembled WGS sequence"/>
</dbReference>
<gene>
    <name evidence="1" type="ORF">GX523_16315</name>
</gene>
<accession>A0A7C6Z6A3</accession>
<dbReference type="PANTHER" id="PTHR37417">
    <property type="entry name" value="67 KDA MYOSIN-CROSS-REACTIVE ANTIGEN FAMILY PROTEIN (AFU_ORTHOLOGUE AFUA_5G09970)"/>
    <property type="match status" value="1"/>
</dbReference>
<name>A0A7C6Z6A3_9FIRM</name>
<reference evidence="1 2" key="1">
    <citation type="journal article" date="2020" name="Biotechnol. Biofuels">
        <title>New insights from the biogas microbiome by comprehensive genome-resolved metagenomics of nearly 1600 species originating from multiple anaerobic digesters.</title>
        <authorList>
            <person name="Campanaro S."/>
            <person name="Treu L."/>
            <person name="Rodriguez-R L.M."/>
            <person name="Kovalovszki A."/>
            <person name="Ziels R.M."/>
            <person name="Maus I."/>
            <person name="Zhu X."/>
            <person name="Kougias P.G."/>
            <person name="Basile A."/>
            <person name="Luo G."/>
            <person name="Schluter A."/>
            <person name="Konstantinidis K.T."/>
            <person name="Angelidaki I."/>
        </authorList>
    </citation>
    <scope>NUCLEOTIDE SEQUENCE [LARGE SCALE GENOMIC DNA]</scope>
    <source>
        <strain evidence="1">AS05jafATM_4</strain>
    </source>
</reference>
<dbReference type="AlphaFoldDB" id="A0A7C6Z6A3"/>
<dbReference type="EC" id="4.2.1.53" evidence="1"/>
<proteinExistence type="predicted"/>
<dbReference type="SUPFAM" id="SSF51905">
    <property type="entry name" value="FAD/NAD(P)-binding domain"/>
    <property type="match status" value="1"/>
</dbReference>
<dbReference type="NCBIfam" id="NF010584">
    <property type="entry name" value="PRK13977.1"/>
    <property type="match status" value="1"/>
</dbReference>
<dbReference type="EMBL" id="DUTF01000349">
    <property type="protein sequence ID" value="HHY28268.1"/>
    <property type="molecule type" value="Genomic_DNA"/>
</dbReference>
<sequence length="591" mass="67862">MYYSSGNYEAFARPEKPEGVDHKSAYIVGSGLAALAAACFLVRDGQMSGKRVHILEKDPIPGGACDGYQYDNLGYVMRGGREMDNHFECMWDLFRSIPSIETEGVSVLDEYYWLNKRDPNYSLMRATVNQGEDAYTDGKFGLSDKGAMEIMKLFFTPDEDLYDKRINEIFDDEVLNSNFWLYWRTMFAFENWHSALEMKLYIKRFIHHVGGLPDFRALRFTKYNQYESMILPMINYLEANHVQFHYTTQVVNVEFDICKDKKMAKRIVVIRDGSQENIDLTENDLVFITNGGCVENSSLGDQNHPAPFNKEIKEGGGWDMWRKIAAQDPAFGHPDKFCYDPEQSNWMSATVTTLDDRIPPYVRKICQRDPFSGKVVTGGIVTVKDSNWLLSWTFNRQPQFRSQPKDQLVGWIYGLFSDKPGNYVKKTMRECTGKEICMEWLYHMGVPESQIEDMAEHSANTVPCMMPYITAFFMPRSAGDRPAVVPQGSVNFAFLGQFAETVRDTIFTTEYSIRTGMEAVYTLLTIDRAVPEVWGSTYDIRDLLNATVQLRDGKKITDMDQGLIEKLALKTILKKVRGTDIEKLLKEYHII</sequence>
<evidence type="ECO:0000313" key="2">
    <source>
        <dbReference type="Proteomes" id="UP000553059"/>
    </source>
</evidence>
<dbReference type="PANTHER" id="PTHR37417:SF3">
    <property type="entry name" value="MYOSIN-CROSSREACTIVE PROTEIN"/>
    <property type="match status" value="1"/>
</dbReference>
<dbReference type="GO" id="GO:0006631">
    <property type="term" value="P:fatty acid metabolic process"/>
    <property type="evidence" value="ECO:0007669"/>
    <property type="project" value="InterPro"/>
</dbReference>
<dbReference type="InterPro" id="IPR010354">
    <property type="entry name" value="Oleate_hydratase"/>
</dbReference>
<dbReference type="Pfam" id="PF06100">
    <property type="entry name" value="MCRA"/>
    <property type="match status" value="1"/>
</dbReference>
<keyword evidence="1" id="KW-0456">Lyase</keyword>